<sequence length="595" mass="65193">MAPSRTLGALLIVLVSLNTLHASSWTFWPQANLDDRPGSVKSAIQSKSLTNERIANRTSVEHLVNSASGPFLDTSVVTVKAKLATATTALSDVKSTYRNWVGPRPISPDAACYREAHIMDTCPSNFDRHDATNTCWASCPIAYPVECGFECIRQNDGCGMEMLNKVGAIGNTVLSIALLGGAKQLWMVTKTIMRTMDCVNIMIGTMRSIIRYVRNIQTTDPQASSDKILNILYQSQNVVTDLPVAYYLCMGLPLPRPLEISGRVLSTINWMLLNAVAYKDDLFSSWSRFRAFLIGANFTEAANAINETDIGTLSDAMRSKSNCGYDLRAITDRSWNTVNQLRADFPGISEDELRLKVQNTQLMRSDISIATNNCMEQLIEESDEFTAYMTRERIRTAMSGMINELISTGTSKNGSTEDANQFMYVAFSKVLISLAVTGLDMIGIMGTIAAYQQKFCGPTNFIGEIDDGTDPKTLGLTTIEKAFKGTSMVWRRKGDGVVTVTFESSDTKKVFVNIMSGGNKIGELYVDAGKTVRWVSKVSALAGKTLYFDRWRAGILGLPGTGGGSLLLWIPHASEGGHLDVRAKLHDSDSSARPK</sequence>
<dbReference type="AlphaFoldDB" id="A0A976FNI1"/>
<keyword evidence="1" id="KW-0732">Signal</keyword>
<dbReference type="EMBL" id="SHOA02000019">
    <property type="protein sequence ID" value="TDH70102.1"/>
    <property type="molecule type" value="Genomic_DNA"/>
</dbReference>
<comment type="caution">
    <text evidence="2">The sequence shown here is derived from an EMBL/GenBank/DDBJ whole genome shotgun (WGS) entry which is preliminary data.</text>
</comment>
<accession>A0A976FNI1</accession>
<proteinExistence type="predicted"/>
<feature type="chain" id="PRO_5037101156" evidence="1">
    <location>
        <begin position="23"/>
        <end position="595"/>
    </location>
</feature>
<protein>
    <submittedName>
        <fullName evidence="2">Uncharacterized protein</fullName>
    </submittedName>
</protein>
<reference evidence="2 3" key="1">
    <citation type="journal article" date="2021" name="Genome Biol.">
        <title>AFLAP: assembly-free linkage analysis pipeline using k-mers from genome sequencing data.</title>
        <authorList>
            <person name="Fletcher K."/>
            <person name="Zhang L."/>
            <person name="Gil J."/>
            <person name="Han R."/>
            <person name="Cavanaugh K."/>
            <person name="Michelmore R."/>
        </authorList>
    </citation>
    <scope>NUCLEOTIDE SEQUENCE [LARGE SCALE GENOMIC DNA]</scope>
    <source>
        <strain evidence="2 3">SF5</strain>
    </source>
</reference>
<name>A0A976FNI1_BRELC</name>
<dbReference type="RefSeq" id="XP_067819601.1">
    <property type="nucleotide sequence ID" value="XM_067967131.1"/>
</dbReference>
<organism evidence="2 3">
    <name type="scientific">Bremia lactucae</name>
    <name type="common">Lettuce downy mildew</name>
    <dbReference type="NCBI Taxonomy" id="4779"/>
    <lineage>
        <taxon>Eukaryota</taxon>
        <taxon>Sar</taxon>
        <taxon>Stramenopiles</taxon>
        <taxon>Oomycota</taxon>
        <taxon>Peronosporomycetes</taxon>
        <taxon>Peronosporales</taxon>
        <taxon>Peronosporaceae</taxon>
        <taxon>Bremia</taxon>
    </lineage>
</organism>
<gene>
    <name evidence="2" type="ORF">CCR75_009085</name>
</gene>
<dbReference type="OrthoDB" id="157487at2759"/>
<evidence type="ECO:0000256" key="1">
    <source>
        <dbReference type="SAM" id="SignalP"/>
    </source>
</evidence>
<dbReference type="GeneID" id="94352802"/>
<evidence type="ECO:0000313" key="3">
    <source>
        <dbReference type="Proteomes" id="UP000294530"/>
    </source>
</evidence>
<dbReference type="Proteomes" id="UP000294530">
    <property type="component" value="Unassembled WGS sequence"/>
</dbReference>
<keyword evidence="3" id="KW-1185">Reference proteome</keyword>
<evidence type="ECO:0000313" key="2">
    <source>
        <dbReference type="EMBL" id="TDH70102.1"/>
    </source>
</evidence>
<feature type="signal peptide" evidence="1">
    <location>
        <begin position="1"/>
        <end position="22"/>
    </location>
</feature>
<dbReference type="KEGG" id="blac:94352802"/>